<dbReference type="HOGENOM" id="CLU_2933899_0_0_7"/>
<name>Q6ALG2_DESPS</name>
<gene>
    <name evidence="1" type="ordered locus">DP2084</name>
</gene>
<dbReference type="AlphaFoldDB" id="Q6ALG2"/>
<dbReference type="KEGG" id="dps:DP2084"/>
<evidence type="ECO:0000313" key="2">
    <source>
        <dbReference type="Proteomes" id="UP000000602"/>
    </source>
</evidence>
<sequence length="60" mass="6995">MEILLFFGLVTFSALFCFTLKVNQSKHRPNPNTPGDLVFLKVTPIQQPERSYNNIRLRPF</sequence>
<dbReference type="STRING" id="177439.DP2084"/>
<reference evidence="2" key="1">
    <citation type="journal article" date="2004" name="Environ. Microbiol.">
        <title>The genome of Desulfotalea psychrophila, a sulfate-reducing bacterium from permanently cold Arctic sediments.</title>
        <authorList>
            <person name="Rabus R."/>
            <person name="Ruepp A."/>
            <person name="Frickey T."/>
            <person name="Rattei T."/>
            <person name="Fartmann B."/>
            <person name="Stark M."/>
            <person name="Bauer M."/>
            <person name="Zibat A."/>
            <person name="Lombardot T."/>
            <person name="Becker I."/>
            <person name="Amann J."/>
            <person name="Gellner K."/>
            <person name="Teeling H."/>
            <person name="Leuschner W.D."/>
            <person name="Gloeckner F.-O."/>
            <person name="Lupas A.N."/>
            <person name="Amann R."/>
            <person name="Klenk H.-P."/>
        </authorList>
    </citation>
    <scope>NUCLEOTIDE SEQUENCE [LARGE SCALE GENOMIC DNA]</scope>
    <source>
        <strain evidence="2">DSM 12343 / LSv54</strain>
    </source>
</reference>
<dbReference type="EMBL" id="CR522870">
    <property type="protein sequence ID" value="CAG36813.1"/>
    <property type="molecule type" value="Genomic_DNA"/>
</dbReference>
<evidence type="ECO:0000313" key="1">
    <source>
        <dbReference type="EMBL" id="CAG36813.1"/>
    </source>
</evidence>
<dbReference type="Proteomes" id="UP000000602">
    <property type="component" value="Chromosome"/>
</dbReference>
<proteinExistence type="predicted"/>
<protein>
    <submittedName>
        <fullName evidence="1">Uncharacterized protein</fullName>
    </submittedName>
</protein>
<organism evidence="1 2">
    <name type="scientific">Desulfotalea psychrophila (strain LSv54 / DSM 12343)</name>
    <dbReference type="NCBI Taxonomy" id="177439"/>
    <lineage>
        <taxon>Bacteria</taxon>
        <taxon>Pseudomonadati</taxon>
        <taxon>Thermodesulfobacteriota</taxon>
        <taxon>Desulfobulbia</taxon>
        <taxon>Desulfobulbales</taxon>
        <taxon>Desulfocapsaceae</taxon>
        <taxon>Desulfotalea</taxon>
    </lineage>
</organism>
<accession>Q6ALG2</accession>
<keyword evidence="2" id="KW-1185">Reference proteome</keyword>